<dbReference type="PANTHER" id="PTHR11795">
    <property type="entry name" value="BRANCHED-CHAIN AMINO ACID TRANSPORT SYSTEM PERMEASE PROTEIN LIVH"/>
    <property type="match status" value="1"/>
</dbReference>
<gene>
    <name evidence="10" type="primary">livH</name>
    <name evidence="10" type="ORF">GCM10017056_49090</name>
</gene>
<evidence type="ECO:0000256" key="2">
    <source>
        <dbReference type="ARBA" id="ARBA00022448"/>
    </source>
</evidence>
<feature type="transmembrane region" description="Helical" evidence="9">
    <location>
        <begin position="225"/>
        <end position="249"/>
    </location>
</feature>
<evidence type="ECO:0000313" key="10">
    <source>
        <dbReference type="EMBL" id="GHF72298.1"/>
    </source>
</evidence>
<name>A0A8J3H3L8_9RHOB</name>
<keyword evidence="11" id="KW-1185">Reference proteome</keyword>
<reference evidence="10" key="1">
    <citation type="journal article" date="2014" name="Int. J. Syst. Evol. Microbiol.">
        <title>Complete genome sequence of Corynebacterium casei LMG S-19264T (=DSM 44701T), isolated from a smear-ripened cheese.</title>
        <authorList>
            <consortium name="US DOE Joint Genome Institute (JGI-PGF)"/>
            <person name="Walter F."/>
            <person name="Albersmeier A."/>
            <person name="Kalinowski J."/>
            <person name="Ruckert C."/>
        </authorList>
    </citation>
    <scope>NUCLEOTIDE SEQUENCE</scope>
    <source>
        <strain evidence="10">KCTC 42650</strain>
    </source>
</reference>
<dbReference type="EMBL" id="BNCJ01000031">
    <property type="protein sequence ID" value="GHF72298.1"/>
    <property type="molecule type" value="Genomic_DNA"/>
</dbReference>
<evidence type="ECO:0000256" key="4">
    <source>
        <dbReference type="ARBA" id="ARBA00022692"/>
    </source>
</evidence>
<evidence type="ECO:0000256" key="9">
    <source>
        <dbReference type="SAM" id="Phobius"/>
    </source>
</evidence>
<keyword evidence="5" id="KW-0029">Amino-acid transport</keyword>
<comment type="subcellular location">
    <subcellularLocation>
        <location evidence="1">Cell membrane</location>
        <topology evidence="1">Multi-pass membrane protein</topology>
    </subcellularLocation>
</comment>
<dbReference type="InterPro" id="IPR001851">
    <property type="entry name" value="ABC_transp_permease"/>
</dbReference>
<keyword evidence="3" id="KW-1003">Cell membrane</keyword>
<dbReference type="PANTHER" id="PTHR11795:SF442">
    <property type="entry name" value="ABC TRANSPORTER ATP-BINDING PROTEIN"/>
    <property type="match status" value="1"/>
</dbReference>
<keyword evidence="4 9" id="KW-0812">Transmembrane</keyword>
<dbReference type="InterPro" id="IPR052157">
    <property type="entry name" value="BCAA_transport_permease"/>
</dbReference>
<evidence type="ECO:0000313" key="11">
    <source>
        <dbReference type="Proteomes" id="UP000626220"/>
    </source>
</evidence>
<sequence>MASLLASILIDGFAYGMVLFMVSVGLTVTLGLMRFVNLAHGMFAMIGGYAAASLITMAGVPYILALILAAIVAGIIALGLEISVIRWMYGRPELDQVLLTIGLVFIGIALAGMLFGNSLVPVPLPDMLRGASDLGFRVMPTQRIVAAVVGLLSLLAIWLLLDRTMFGIRLRATVDNARAAGELGINTRRVYAIAFSVGAALAGLGGVVGAELLPVEPYYPLKYLVLFLAVVAVGGPGSVFGSLIAALLLGTVETAGKYLAPGFATIGLFVVMLLVLSWRPDGLFHRKSRL</sequence>
<dbReference type="AlphaFoldDB" id="A0A8J3H3L8"/>
<evidence type="ECO:0000256" key="7">
    <source>
        <dbReference type="ARBA" id="ARBA00023136"/>
    </source>
</evidence>
<dbReference type="RefSeq" id="WP_189682774.1">
    <property type="nucleotide sequence ID" value="NZ_BNCJ01000031.1"/>
</dbReference>
<dbReference type="Proteomes" id="UP000626220">
    <property type="component" value="Unassembled WGS sequence"/>
</dbReference>
<accession>A0A8J3H3L8</accession>
<dbReference type="GO" id="GO:0006865">
    <property type="term" value="P:amino acid transport"/>
    <property type="evidence" value="ECO:0007669"/>
    <property type="project" value="UniProtKB-KW"/>
</dbReference>
<feature type="transmembrane region" description="Helical" evidence="9">
    <location>
        <begin position="62"/>
        <end position="85"/>
    </location>
</feature>
<feature type="transmembrane region" description="Helical" evidence="9">
    <location>
        <begin position="97"/>
        <end position="120"/>
    </location>
</feature>
<feature type="transmembrane region" description="Helical" evidence="9">
    <location>
        <begin position="190"/>
        <end position="213"/>
    </location>
</feature>
<proteinExistence type="inferred from homology"/>
<organism evidence="10 11">
    <name type="scientific">Seohaeicola zhoushanensis</name>
    <dbReference type="NCBI Taxonomy" id="1569283"/>
    <lineage>
        <taxon>Bacteria</taxon>
        <taxon>Pseudomonadati</taxon>
        <taxon>Pseudomonadota</taxon>
        <taxon>Alphaproteobacteria</taxon>
        <taxon>Rhodobacterales</taxon>
        <taxon>Roseobacteraceae</taxon>
        <taxon>Seohaeicola</taxon>
    </lineage>
</organism>
<protein>
    <submittedName>
        <fullName evidence="10">Branched-chain amino acid ABC transporter permease</fullName>
    </submittedName>
</protein>
<evidence type="ECO:0000256" key="1">
    <source>
        <dbReference type="ARBA" id="ARBA00004651"/>
    </source>
</evidence>
<keyword evidence="7 9" id="KW-0472">Membrane</keyword>
<dbReference type="Pfam" id="PF02653">
    <property type="entry name" value="BPD_transp_2"/>
    <property type="match status" value="1"/>
</dbReference>
<feature type="transmembrane region" description="Helical" evidence="9">
    <location>
        <begin position="140"/>
        <end position="161"/>
    </location>
</feature>
<keyword evidence="2" id="KW-0813">Transport</keyword>
<comment type="caution">
    <text evidence="10">The sequence shown here is derived from an EMBL/GenBank/DDBJ whole genome shotgun (WGS) entry which is preliminary data.</text>
</comment>
<reference evidence="10" key="2">
    <citation type="submission" date="2020-09" db="EMBL/GenBank/DDBJ databases">
        <authorList>
            <person name="Sun Q."/>
            <person name="Kim S."/>
        </authorList>
    </citation>
    <scope>NUCLEOTIDE SEQUENCE</scope>
    <source>
        <strain evidence="10">KCTC 42650</strain>
    </source>
</reference>
<feature type="transmembrane region" description="Helical" evidence="9">
    <location>
        <begin position="38"/>
        <end position="56"/>
    </location>
</feature>
<dbReference type="CDD" id="cd06582">
    <property type="entry name" value="TM_PBP1_LivH_like"/>
    <property type="match status" value="1"/>
</dbReference>
<keyword evidence="6 9" id="KW-1133">Transmembrane helix</keyword>
<evidence type="ECO:0000256" key="8">
    <source>
        <dbReference type="ARBA" id="ARBA00037998"/>
    </source>
</evidence>
<dbReference type="GO" id="GO:0005886">
    <property type="term" value="C:plasma membrane"/>
    <property type="evidence" value="ECO:0007669"/>
    <property type="project" value="UniProtKB-SubCell"/>
</dbReference>
<feature type="transmembrane region" description="Helical" evidence="9">
    <location>
        <begin position="12"/>
        <end position="31"/>
    </location>
</feature>
<feature type="transmembrane region" description="Helical" evidence="9">
    <location>
        <begin position="258"/>
        <end position="278"/>
    </location>
</feature>
<evidence type="ECO:0000256" key="6">
    <source>
        <dbReference type="ARBA" id="ARBA00022989"/>
    </source>
</evidence>
<evidence type="ECO:0000256" key="5">
    <source>
        <dbReference type="ARBA" id="ARBA00022970"/>
    </source>
</evidence>
<comment type="similarity">
    <text evidence="8">Belongs to the binding-protein-dependent transport system permease family. LivHM subfamily.</text>
</comment>
<evidence type="ECO:0000256" key="3">
    <source>
        <dbReference type="ARBA" id="ARBA00022475"/>
    </source>
</evidence>
<dbReference type="GO" id="GO:0022857">
    <property type="term" value="F:transmembrane transporter activity"/>
    <property type="evidence" value="ECO:0007669"/>
    <property type="project" value="InterPro"/>
</dbReference>